<proteinExistence type="predicted"/>
<reference evidence="1 2" key="1">
    <citation type="journal article" date="2020" name="BMC Genomics">
        <title>Intraspecific diversification of the crop wild relative Brassica cretica Lam. using demographic model selection.</title>
        <authorList>
            <person name="Kioukis A."/>
            <person name="Michalopoulou V.A."/>
            <person name="Briers L."/>
            <person name="Pirintsos S."/>
            <person name="Studholme D.J."/>
            <person name="Pavlidis P."/>
            <person name="Sarris P.F."/>
        </authorList>
    </citation>
    <scope>NUCLEOTIDE SEQUENCE [LARGE SCALE GENOMIC DNA]</scope>
    <source>
        <strain evidence="2">cv. PFS-1207/04</strain>
    </source>
</reference>
<name>A0ABQ7E7I1_BRACR</name>
<dbReference type="Proteomes" id="UP000266723">
    <property type="component" value="Unassembled WGS sequence"/>
</dbReference>
<keyword evidence="2" id="KW-1185">Reference proteome</keyword>
<comment type="caution">
    <text evidence="1">The sequence shown here is derived from an EMBL/GenBank/DDBJ whole genome shotgun (WGS) entry which is preliminary data.</text>
</comment>
<accession>A0ABQ7E7I1</accession>
<dbReference type="EMBL" id="QGKV02000299">
    <property type="protein sequence ID" value="KAF3592239.1"/>
    <property type="molecule type" value="Genomic_DNA"/>
</dbReference>
<protein>
    <submittedName>
        <fullName evidence="1">Uncharacterized protein</fullName>
    </submittedName>
</protein>
<gene>
    <name evidence="1" type="ORF">DY000_02024780</name>
</gene>
<evidence type="ECO:0000313" key="2">
    <source>
        <dbReference type="Proteomes" id="UP000266723"/>
    </source>
</evidence>
<organism evidence="1 2">
    <name type="scientific">Brassica cretica</name>
    <name type="common">Mustard</name>
    <dbReference type="NCBI Taxonomy" id="69181"/>
    <lineage>
        <taxon>Eukaryota</taxon>
        <taxon>Viridiplantae</taxon>
        <taxon>Streptophyta</taxon>
        <taxon>Embryophyta</taxon>
        <taxon>Tracheophyta</taxon>
        <taxon>Spermatophyta</taxon>
        <taxon>Magnoliopsida</taxon>
        <taxon>eudicotyledons</taxon>
        <taxon>Gunneridae</taxon>
        <taxon>Pentapetalae</taxon>
        <taxon>rosids</taxon>
        <taxon>malvids</taxon>
        <taxon>Brassicales</taxon>
        <taxon>Brassicaceae</taxon>
        <taxon>Brassiceae</taxon>
        <taxon>Brassica</taxon>
    </lineage>
</organism>
<sequence length="121" mass="13455">MGSFWKIGEDEVAVDVDEKIFVVVAEHMERSEMTVLSMVNSGLWYLFGYIGMSSFKGVIEELHGEKLCQRGGARVMFALPFRVWYGLHSVPLPASCGVSSDVKTVKTRGAHSTLILMVKKI</sequence>
<evidence type="ECO:0000313" key="1">
    <source>
        <dbReference type="EMBL" id="KAF3592239.1"/>
    </source>
</evidence>